<keyword evidence="9" id="KW-0132">Cell division</keyword>
<keyword evidence="3" id="KW-0547">Nucleotide-binding</keyword>
<evidence type="ECO:0000256" key="1">
    <source>
        <dbReference type="ARBA" id="ARBA00022679"/>
    </source>
</evidence>
<dbReference type="Gene3D" id="1.10.3290.10">
    <property type="entry name" value="Fido-like domain"/>
    <property type="match status" value="1"/>
</dbReference>
<dbReference type="GO" id="GO:0051301">
    <property type="term" value="P:cell division"/>
    <property type="evidence" value="ECO:0007669"/>
    <property type="project" value="UniProtKB-KW"/>
</dbReference>
<keyword evidence="10" id="KW-1185">Reference proteome</keyword>
<protein>
    <recommendedName>
        <fullName evidence="5">protein adenylyltransferase</fullName>
        <ecNumber evidence="5">2.7.7.108</ecNumber>
    </recommendedName>
</protein>
<feature type="domain" description="Fido" evidence="8">
    <location>
        <begin position="59"/>
        <end position="199"/>
    </location>
</feature>
<dbReference type="Proteomes" id="UP000005090">
    <property type="component" value="Chromosome"/>
</dbReference>
<dbReference type="STRING" id="686340.Metal_3122"/>
<dbReference type="GO" id="GO:0051302">
    <property type="term" value="P:regulation of cell division"/>
    <property type="evidence" value="ECO:0007669"/>
    <property type="project" value="TreeGrafter"/>
</dbReference>
<evidence type="ECO:0000256" key="7">
    <source>
        <dbReference type="ARBA" id="ARBA00048696"/>
    </source>
</evidence>
<sequence>MNKYSLGGSQTTYQPGSNNRVLLNKLGITDPEEMDEVELLLLQQLYDRVLIQQLYEGVITVEHLKTWHRQWLFPIYDWAGEERSVNMGKNGFQFAAATQIPYLNLLDRDYLSRLTPCQALSDDELIQAMAIIHVELILAHPFREGNGRLARLLADIMAVQAGYGTLDYTSWDNNREDYFTAIQQGLACNYQPMMNWIERAFNETEAD</sequence>
<proteinExistence type="predicted"/>
<dbReference type="GO" id="GO:0070733">
    <property type="term" value="F:AMPylase activity"/>
    <property type="evidence" value="ECO:0007669"/>
    <property type="project" value="UniProtKB-EC"/>
</dbReference>
<keyword evidence="2" id="KW-0548">Nucleotidyltransferase</keyword>
<keyword evidence="1" id="KW-0808">Transferase</keyword>
<dbReference type="EC" id="2.7.7.108" evidence="5"/>
<dbReference type="Pfam" id="PF02661">
    <property type="entry name" value="Fic"/>
    <property type="match status" value="1"/>
</dbReference>
<reference evidence="9 10" key="1">
    <citation type="journal article" date="2013" name="Genome Announc.">
        <title>Genome Sequence of the Obligate Gammaproteobacterial Methanotroph Methylomicrobium album Strain BG8.</title>
        <authorList>
            <person name="Kits K.D."/>
            <person name="Kalyuzhnaya M.G."/>
            <person name="Klotz M.G."/>
            <person name="Jetten M.S."/>
            <person name="Op den Camp H.J."/>
            <person name="Vuilleumier S."/>
            <person name="Bringel F."/>
            <person name="Dispirito A.A."/>
            <person name="Murrell J.C."/>
            <person name="Bruce D."/>
            <person name="Cheng J.F."/>
            <person name="Copeland A."/>
            <person name="Goodwin L."/>
            <person name="Hauser L."/>
            <person name="Lajus A."/>
            <person name="Land M.L."/>
            <person name="Lapidus A."/>
            <person name="Lucas S."/>
            <person name="Medigue C."/>
            <person name="Pitluck S."/>
            <person name="Woyke T."/>
            <person name="Zeytun A."/>
            <person name="Stein L.Y."/>
        </authorList>
    </citation>
    <scope>NUCLEOTIDE SEQUENCE [LARGE SCALE GENOMIC DNA]</scope>
    <source>
        <strain evidence="9 10">BG8</strain>
    </source>
</reference>
<comment type="catalytic activity">
    <reaction evidence="6">
        <text>L-threonyl-[protein] + ATP = 3-O-(5'-adenylyl)-L-threonyl-[protein] + diphosphate</text>
        <dbReference type="Rhea" id="RHEA:54292"/>
        <dbReference type="Rhea" id="RHEA-COMP:11060"/>
        <dbReference type="Rhea" id="RHEA-COMP:13847"/>
        <dbReference type="ChEBI" id="CHEBI:30013"/>
        <dbReference type="ChEBI" id="CHEBI:30616"/>
        <dbReference type="ChEBI" id="CHEBI:33019"/>
        <dbReference type="ChEBI" id="CHEBI:138113"/>
        <dbReference type="EC" id="2.7.7.108"/>
    </reaction>
</comment>
<evidence type="ECO:0000256" key="6">
    <source>
        <dbReference type="ARBA" id="ARBA00047939"/>
    </source>
</evidence>
<evidence type="ECO:0000256" key="3">
    <source>
        <dbReference type="ARBA" id="ARBA00022741"/>
    </source>
</evidence>
<keyword evidence="9" id="KW-0131">Cell cycle</keyword>
<accession>H8GNP2</accession>
<dbReference type="PROSITE" id="PS51459">
    <property type="entry name" value="FIDO"/>
    <property type="match status" value="1"/>
</dbReference>
<dbReference type="eggNOG" id="COG2184">
    <property type="taxonomic scope" value="Bacteria"/>
</dbReference>
<name>H8GNP2_METAL</name>
<evidence type="ECO:0000256" key="5">
    <source>
        <dbReference type="ARBA" id="ARBA00034531"/>
    </source>
</evidence>
<dbReference type="EMBL" id="CM001475">
    <property type="protein sequence ID" value="EIC30798.1"/>
    <property type="molecule type" value="Genomic_DNA"/>
</dbReference>
<evidence type="ECO:0000259" key="8">
    <source>
        <dbReference type="PROSITE" id="PS51459"/>
    </source>
</evidence>
<dbReference type="InterPro" id="IPR003812">
    <property type="entry name" value="Fido"/>
</dbReference>
<dbReference type="AlphaFoldDB" id="H8GNP2"/>
<dbReference type="PANTHER" id="PTHR39560:SF1">
    <property type="entry name" value="PROTEIN ADENYLYLTRANSFERASE FIC-RELATED"/>
    <property type="match status" value="1"/>
</dbReference>
<dbReference type="HOGENOM" id="CLU_1978903_0_0_6"/>
<organism evidence="9 10">
    <name type="scientific">Methylomicrobium album BG8</name>
    <dbReference type="NCBI Taxonomy" id="686340"/>
    <lineage>
        <taxon>Bacteria</taxon>
        <taxon>Pseudomonadati</taxon>
        <taxon>Pseudomonadota</taxon>
        <taxon>Gammaproteobacteria</taxon>
        <taxon>Methylococcales</taxon>
        <taxon>Methylococcaceae</taxon>
        <taxon>Methylomicrobium</taxon>
    </lineage>
</organism>
<dbReference type="InterPro" id="IPR036597">
    <property type="entry name" value="Fido-like_dom_sf"/>
</dbReference>
<evidence type="ECO:0000313" key="9">
    <source>
        <dbReference type="EMBL" id="EIC30798.1"/>
    </source>
</evidence>
<comment type="catalytic activity">
    <reaction evidence="7">
        <text>L-tyrosyl-[protein] + ATP = O-(5'-adenylyl)-L-tyrosyl-[protein] + diphosphate</text>
        <dbReference type="Rhea" id="RHEA:54288"/>
        <dbReference type="Rhea" id="RHEA-COMP:10136"/>
        <dbReference type="Rhea" id="RHEA-COMP:13846"/>
        <dbReference type="ChEBI" id="CHEBI:30616"/>
        <dbReference type="ChEBI" id="CHEBI:33019"/>
        <dbReference type="ChEBI" id="CHEBI:46858"/>
        <dbReference type="ChEBI" id="CHEBI:83624"/>
        <dbReference type="EC" id="2.7.7.108"/>
    </reaction>
</comment>
<evidence type="ECO:0000256" key="2">
    <source>
        <dbReference type="ARBA" id="ARBA00022695"/>
    </source>
</evidence>
<dbReference type="GO" id="GO:0005524">
    <property type="term" value="F:ATP binding"/>
    <property type="evidence" value="ECO:0007669"/>
    <property type="project" value="UniProtKB-KW"/>
</dbReference>
<dbReference type="PANTHER" id="PTHR39560">
    <property type="entry name" value="PROTEIN ADENYLYLTRANSFERASE FIC-RELATED"/>
    <property type="match status" value="1"/>
</dbReference>
<gene>
    <name evidence="9" type="ORF">Metal_3122</name>
</gene>
<evidence type="ECO:0000256" key="4">
    <source>
        <dbReference type="ARBA" id="ARBA00022840"/>
    </source>
</evidence>
<evidence type="ECO:0000313" key="10">
    <source>
        <dbReference type="Proteomes" id="UP000005090"/>
    </source>
</evidence>
<dbReference type="SUPFAM" id="SSF140931">
    <property type="entry name" value="Fic-like"/>
    <property type="match status" value="1"/>
</dbReference>
<keyword evidence="4" id="KW-0067">ATP-binding</keyword>